<dbReference type="Pfam" id="PF02653">
    <property type="entry name" value="BPD_transp_2"/>
    <property type="match status" value="1"/>
</dbReference>
<sequence>MRVLEAIFLIFINPLFYKITLTAATPLIFASLGGVYSEITGVVNIALEGIMLIGAFTSVVFTWLTGNVWIGVLMAIISGVALAWLHAWGSIKWAGDQVVLGTALILIAQGVTGFLMEPIFGKPGQTDFVGKVEEIKIPGVSEIPFVGKVIGEISPFVYMAFAAVIFSWWLIYKTKLGLRMRSVGENPEAADTLGVNVYGIRYFGVLMSGVWAGLAGAYLSIGEVGHFRELMTGGRGFIALAAMILGKYNPVGAMLASLLFGASSAFANQMQSSSLIHVSATVKPLFDMIPFILTIIVVAGFVGKSRPPKADGIPYEKGA</sequence>
<dbReference type="OrthoDB" id="9792579at2"/>
<feature type="transmembrane region" description="Helical" evidence="6">
    <location>
        <begin position="98"/>
        <end position="116"/>
    </location>
</feature>
<dbReference type="PANTHER" id="PTHR43370:SF1">
    <property type="entry name" value="GUANOSINE ABC TRANSPORTER PERMEASE PROTEIN NUPQ"/>
    <property type="match status" value="1"/>
</dbReference>
<organism evidence="7 8">
    <name type="scientific">Thermosipho atlanticus DSM 15807</name>
    <dbReference type="NCBI Taxonomy" id="1123380"/>
    <lineage>
        <taxon>Bacteria</taxon>
        <taxon>Thermotogati</taxon>
        <taxon>Thermotogota</taxon>
        <taxon>Thermotogae</taxon>
        <taxon>Thermotogales</taxon>
        <taxon>Fervidobacteriaceae</taxon>
        <taxon>Thermosipho</taxon>
    </lineage>
</organism>
<proteinExistence type="predicted"/>
<dbReference type="InterPro" id="IPR001851">
    <property type="entry name" value="ABC_transp_permease"/>
</dbReference>
<keyword evidence="8" id="KW-1185">Reference proteome</keyword>
<dbReference type="PANTHER" id="PTHR43370">
    <property type="entry name" value="SUGAR ABC TRANSPORTER INTEGRAL MEMBRANE PROTEIN-RELATED"/>
    <property type="match status" value="1"/>
</dbReference>
<evidence type="ECO:0000256" key="1">
    <source>
        <dbReference type="ARBA" id="ARBA00004651"/>
    </source>
</evidence>
<name>A0A1M5SIN3_9BACT</name>
<dbReference type="GO" id="GO:0022857">
    <property type="term" value="F:transmembrane transporter activity"/>
    <property type="evidence" value="ECO:0007669"/>
    <property type="project" value="InterPro"/>
</dbReference>
<keyword evidence="3 6" id="KW-0812">Transmembrane</keyword>
<protein>
    <submittedName>
        <fullName evidence="7">Nucleoside ABC transporter membrane protein</fullName>
    </submittedName>
</protein>
<comment type="subcellular location">
    <subcellularLocation>
        <location evidence="1">Cell membrane</location>
        <topology evidence="1">Multi-pass membrane protein</topology>
    </subcellularLocation>
</comment>
<evidence type="ECO:0000313" key="8">
    <source>
        <dbReference type="Proteomes" id="UP000242592"/>
    </source>
</evidence>
<feature type="transmembrane region" description="Helical" evidence="6">
    <location>
        <begin position="41"/>
        <end position="62"/>
    </location>
</feature>
<dbReference type="CDD" id="cd06580">
    <property type="entry name" value="TM_PBP1_transp_TpRbsC_like"/>
    <property type="match status" value="1"/>
</dbReference>
<evidence type="ECO:0000313" key="7">
    <source>
        <dbReference type="EMBL" id="SHH38351.1"/>
    </source>
</evidence>
<feature type="transmembrane region" description="Helical" evidence="6">
    <location>
        <begin position="285"/>
        <end position="303"/>
    </location>
</feature>
<dbReference type="AlphaFoldDB" id="A0A1M5SIN3"/>
<dbReference type="Proteomes" id="UP000242592">
    <property type="component" value="Unassembled WGS sequence"/>
</dbReference>
<reference evidence="8" key="1">
    <citation type="submission" date="2016-11" db="EMBL/GenBank/DDBJ databases">
        <authorList>
            <person name="Varghese N."/>
            <person name="Submissions S."/>
        </authorList>
    </citation>
    <scope>NUCLEOTIDE SEQUENCE [LARGE SCALE GENOMIC DNA]</scope>
    <source>
        <strain evidence="8">DSM 15807</strain>
    </source>
</reference>
<feature type="transmembrane region" description="Helical" evidence="6">
    <location>
        <begin position="68"/>
        <end position="86"/>
    </location>
</feature>
<feature type="transmembrane region" description="Helical" evidence="6">
    <location>
        <begin position="237"/>
        <end position="265"/>
    </location>
</feature>
<accession>A0A1M5SIN3</accession>
<gene>
    <name evidence="7" type="ORF">SAMN02745199_0896</name>
</gene>
<evidence type="ECO:0000256" key="3">
    <source>
        <dbReference type="ARBA" id="ARBA00022692"/>
    </source>
</evidence>
<keyword evidence="2" id="KW-1003">Cell membrane</keyword>
<evidence type="ECO:0000256" key="4">
    <source>
        <dbReference type="ARBA" id="ARBA00022989"/>
    </source>
</evidence>
<evidence type="ECO:0000256" key="5">
    <source>
        <dbReference type="ARBA" id="ARBA00023136"/>
    </source>
</evidence>
<feature type="transmembrane region" description="Helical" evidence="6">
    <location>
        <begin position="153"/>
        <end position="172"/>
    </location>
</feature>
<keyword evidence="4 6" id="KW-1133">Transmembrane helix</keyword>
<evidence type="ECO:0000256" key="6">
    <source>
        <dbReference type="SAM" id="Phobius"/>
    </source>
</evidence>
<dbReference type="RefSeq" id="WP_073072689.1">
    <property type="nucleotide sequence ID" value="NZ_FQXN01000003.1"/>
</dbReference>
<dbReference type="STRING" id="1123380.SAMN02745199_0896"/>
<dbReference type="GO" id="GO:0005886">
    <property type="term" value="C:plasma membrane"/>
    <property type="evidence" value="ECO:0007669"/>
    <property type="project" value="UniProtKB-SubCell"/>
</dbReference>
<dbReference type="EMBL" id="FQXN01000003">
    <property type="protein sequence ID" value="SHH38351.1"/>
    <property type="molecule type" value="Genomic_DNA"/>
</dbReference>
<evidence type="ECO:0000256" key="2">
    <source>
        <dbReference type="ARBA" id="ARBA00022475"/>
    </source>
</evidence>
<keyword evidence="5 6" id="KW-0472">Membrane</keyword>
<feature type="transmembrane region" description="Helical" evidence="6">
    <location>
        <begin position="6"/>
        <end position="29"/>
    </location>
</feature>